<dbReference type="GO" id="GO:0050660">
    <property type="term" value="F:flavin adenine dinucleotide binding"/>
    <property type="evidence" value="ECO:0000318"/>
    <property type="project" value="GO_Central"/>
</dbReference>
<dbReference type="PRINTS" id="PR00370">
    <property type="entry name" value="FMOXYGENASE"/>
</dbReference>
<dbReference type="GO" id="GO:0005783">
    <property type="term" value="C:endoplasmic reticulum"/>
    <property type="evidence" value="ECO:0000318"/>
    <property type="project" value="GO_Central"/>
</dbReference>
<dbReference type="InParanoid" id="A0A804LE26"/>
<dbReference type="Proteomes" id="UP000007305">
    <property type="component" value="Chromosome 1"/>
</dbReference>
<protein>
    <recommendedName>
        <fullName evidence="9">Flavin-containing monooxygenase</fullName>
        <ecNumber evidence="9">1.-.-.-</ecNumber>
    </recommendedName>
</protein>
<dbReference type="GO" id="GO:0004499">
    <property type="term" value="F:N,N-dimethylaniline monooxygenase activity"/>
    <property type="evidence" value="ECO:0007669"/>
    <property type="project" value="InterPro"/>
</dbReference>
<keyword evidence="7 9" id="KW-0503">Monooxygenase</keyword>
<dbReference type="Gramene" id="Zm00001eb004710_T002">
    <property type="protein sequence ID" value="Zm00001eb004710_P002"/>
    <property type="gene ID" value="Zm00001eb004710"/>
</dbReference>
<reference evidence="11" key="2">
    <citation type="submission" date="2019-07" db="EMBL/GenBank/DDBJ databases">
        <authorList>
            <person name="Seetharam A."/>
            <person name="Woodhouse M."/>
            <person name="Cannon E."/>
        </authorList>
    </citation>
    <scope>NUCLEOTIDE SEQUENCE [LARGE SCALE GENOMIC DNA]</scope>
    <source>
        <strain evidence="11">cv. B73</strain>
    </source>
</reference>
<dbReference type="FunCoup" id="A0A804LE26">
    <property type="interactions" value="12"/>
</dbReference>
<dbReference type="InterPro" id="IPR000960">
    <property type="entry name" value="Flavin_mOase"/>
</dbReference>
<dbReference type="GeneID" id="103631751"/>
<accession>A0A804LE26</accession>
<dbReference type="EnsemblPlants" id="Zm00001eb004710_T002">
    <property type="protein sequence ID" value="Zm00001eb004710_P002"/>
    <property type="gene ID" value="Zm00001eb004710"/>
</dbReference>
<dbReference type="RefSeq" id="XP_008651250.1">
    <property type="nucleotide sequence ID" value="XM_008653028.3"/>
</dbReference>
<gene>
    <name evidence="11" type="primary">LOC103631751</name>
</gene>
<evidence type="ECO:0000256" key="9">
    <source>
        <dbReference type="RuleBase" id="RU361177"/>
    </source>
</evidence>
<keyword evidence="5" id="KW-0521">NADP</keyword>
<organism evidence="11 12">
    <name type="scientific">Zea mays</name>
    <name type="common">Maize</name>
    <dbReference type="NCBI Taxonomy" id="4577"/>
    <lineage>
        <taxon>Eukaryota</taxon>
        <taxon>Viridiplantae</taxon>
        <taxon>Streptophyta</taxon>
        <taxon>Embryophyta</taxon>
        <taxon>Tracheophyta</taxon>
        <taxon>Spermatophyta</taxon>
        <taxon>Magnoliopsida</taxon>
        <taxon>Liliopsida</taxon>
        <taxon>Poales</taxon>
        <taxon>Poaceae</taxon>
        <taxon>PACMAD clade</taxon>
        <taxon>Panicoideae</taxon>
        <taxon>Andropogonodae</taxon>
        <taxon>Andropogoneae</taxon>
        <taxon>Tripsacinae</taxon>
        <taxon>Zea</taxon>
    </lineage>
</organism>
<comment type="cofactor">
    <cofactor evidence="1 9">
        <name>FAD</name>
        <dbReference type="ChEBI" id="CHEBI:57692"/>
    </cofactor>
</comment>
<proteinExistence type="inferred from homology"/>
<comment type="similarity">
    <text evidence="2 9">Belongs to the FMO family.</text>
</comment>
<evidence type="ECO:0000256" key="4">
    <source>
        <dbReference type="ARBA" id="ARBA00022827"/>
    </source>
</evidence>
<reference evidence="12" key="1">
    <citation type="submission" date="2015-12" db="EMBL/GenBank/DDBJ databases">
        <title>Update maize B73 reference genome by single molecule sequencing technologies.</title>
        <authorList>
            <consortium name="Maize Genome Sequencing Project"/>
            <person name="Ware D."/>
        </authorList>
    </citation>
    <scope>NUCLEOTIDE SEQUENCE [LARGE SCALE GENOMIC DNA]</scope>
    <source>
        <strain evidence="12">cv. B73</strain>
    </source>
</reference>
<evidence type="ECO:0000256" key="8">
    <source>
        <dbReference type="ARBA" id="ARBA00047707"/>
    </source>
</evidence>
<feature type="region of interest" description="Disordered" evidence="10">
    <location>
        <begin position="1"/>
        <end position="22"/>
    </location>
</feature>
<evidence type="ECO:0000313" key="11">
    <source>
        <dbReference type="EnsemblPlants" id="Zm00001eb004710_P002"/>
    </source>
</evidence>
<keyword evidence="4 9" id="KW-0274">FAD</keyword>
<evidence type="ECO:0000256" key="6">
    <source>
        <dbReference type="ARBA" id="ARBA00023002"/>
    </source>
</evidence>
<dbReference type="FunFam" id="3.50.50.60:FF:000100">
    <property type="entry name" value="Flavin-containing monooxygenase"/>
    <property type="match status" value="1"/>
</dbReference>
<dbReference type="GO" id="GO:0103075">
    <property type="term" value="F:indole-3-pyruvate monooxygenase activity"/>
    <property type="evidence" value="ECO:0007669"/>
    <property type="project" value="UniProtKB-EC"/>
</dbReference>
<comment type="catalytic activity">
    <reaction evidence="8">
        <text>indole-3-pyruvate + NADPH + O2 + H(+) = (indol-3-yl)acetate + CO2 + NADP(+) + H2O</text>
        <dbReference type="Rhea" id="RHEA:34331"/>
        <dbReference type="ChEBI" id="CHEBI:15377"/>
        <dbReference type="ChEBI" id="CHEBI:15378"/>
        <dbReference type="ChEBI" id="CHEBI:15379"/>
        <dbReference type="ChEBI" id="CHEBI:16526"/>
        <dbReference type="ChEBI" id="CHEBI:17640"/>
        <dbReference type="ChEBI" id="CHEBI:30854"/>
        <dbReference type="ChEBI" id="CHEBI:57783"/>
        <dbReference type="ChEBI" id="CHEBI:58349"/>
        <dbReference type="EC" id="1.14.13.168"/>
    </reaction>
</comment>
<dbReference type="Gene3D" id="3.50.50.60">
    <property type="entry name" value="FAD/NAD(P)-binding domain"/>
    <property type="match status" value="1"/>
</dbReference>
<dbReference type="OrthoDB" id="66881at2759"/>
<dbReference type="PANTHER" id="PTHR43539:SF51">
    <property type="entry name" value="INDOLE-3-PYRUVATE MONOOXYGENASE YUCCA8"/>
    <property type="match status" value="1"/>
</dbReference>
<dbReference type="InterPro" id="IPR020946">
    <property type="entry name" value="Flavin_mOase-like"/>
</dbReference>
<keyword evidence="6 9" id="KW-0560">Oxidoreductase</keyword>
<evidence type="ECO:0000256" key="1">
    <source>
        <dbReference type="ARBA" id="ARBA00001974"/>
    </source>
</evidence>
<dbReference type="GO" id="GO:0009851">
    <property type="term" value="P:auxin biosynthetic process"/>
    <property type="evidence" value="ECO:0000318"/>
    <property type="project" value="GO_Central"/>
</dbReference>
<dbReference type="GO" id="GO:2000280">
    <property type="term" value="P:regulation of root development"/>
    <property type="evidence" value="ECO:0007669"/>
    <property type="project" value="EnsemblPlants"/>
</dbReference>
<reference evidence="11" key="3">
    <citation type="submission" date="2021-05" db="UniProtKB">
        <authorList>
            <consortium name="EnsemblPlants"/>
        </authorList>
    </citation>
    <scope>IDENTIFICATION</scope>
    <source>
        <strain evidence="11">cv. B73</strain>
    </source>
</reference>
<evidence type="ECO:0000256" key="10">
    <source>
        <dbReference type="SAM" id="MobiDB-lite"/>
    </source>
</evidence>
<keyword evidence="3 9" id="KW-0285">Flavoprotein</keyword>
<evidence type="ECO:0000256" key="5">
    <source>
        <dbReference type="ARBA" id="ARBA00022857"/>
    </source>
</evidence>
<dbReference type="KEGG" id="zma:103631751"/>
<dbReference type="GO" id="GO:0050661">
    <property type="term" value="F:NADP binding"/>
    <property type="evidence" value="ECO:0007669"/>
    <property type="project" value="InterPro"/>
</dbReference>
<dbReference type="Pfam" id="PF00743">
    <property type="entry name" value="FMO-like"/>
    <property type="match status" value="1"/>
</dbReference>
<dbReference type="AlphaFoldDB" id="A0A804LE26"/>
<dbReference type="InterPro" id="IPR036188">
    <property type="entry name" value="FAD/NAD-bd_sf"/>
</dbReference>
<evidence type="ECO:0000256" key="2">
    <source>
        <dbReference type="ARBA" id="ARBA00009183"/>
    </source>
</evidence>
<dbReference type="InterPro" id="IPR050982">
    <property type="entry name" value="Auxin_biosynth/cation_transpt"/>
</dbReference>
<dbReference type="SUPFAM" id="SSF51905">
    <property type="entry name" value="FAD/NAD(P)-binding domain"/>
    <property type="match status" value="2"/>
</dbReference>
<sequence length="441" mass="47255">MQGQVAGDDAGGAGSPSRRRESSAAARLVRGPIIVGAGPSGLAVAATLSRHAVPFTVLERSDGIADLWTNRTYDRLRLHLPKVFCELPHARFPADFPTYPTKHDFLRYLRSYAARFAVAPLFGRTVTCARYDAEASLWRVTAVSSSSTAAGGGAAAETTTETEYVSPWLVVASGENAEVVVPTVKGRERFGGEVLHSSTYRSGERFKGMRVLVVGCGNSGMEMCLDLCEHGAMPFMSVRSGVHVLPREMFGASTFGIAMKLLRWLPIKMVDRLLLLVARMVLGDTEKHGLRRPKLGPLEIKNVTGKSPVLDVGAWSFIKSGNIKIVPEVESFTGSNGVRFVNGDEMAFDSVIFATGYRSNVPCWLKDDGELFTEDGKAKAEQPSDDDRWRGPNGLYRVGFSGQGLLGAGADALRAAADIAGRWQAEVAAAVAGAKVSSASV</sequence>
<dbReference type="EC" id="1.-.-.-" evidence="9"/>
<name>A0A804LE26_MAIZE</name>
<dbReference type="GO" id="GO:2000024">
    <property type="term" value="P:regulation of leaf development"/>
    <property type="evidence" value="ECO:0007669"/>
    <property type="project" value="EnsemblPlants"/>
</dbReference>
<keyword evidence="12" id="KW-1185">Reference proteome</keyword>
<dbReference type="PANTHER" id="PTHR43539">
    <property type="entry name" value="FLAVIN-BINDING MONOOXYGENASE-LIKE PROTEIN (AFU_ORTHOLOGUE AFUA_4G09220)"/>
    <property type="match status" value="1"/>
</dbReference>
<evidence type="ECO:0000256" key="7">
    <source>
        <dbReference type="ARBA" id="ARBA00023033"/>
    </source>
</evidence>
<evidence type="ECO:0000256" key="3">
    <source>
        <dbReference type="ARBA" id="ARBA00022630"/>
    </source>
</evidence>
<evidence type="ECO:0000313" key="12">
    <source>
        <dbReference type="Proteomes" id="UP000007305"/>
    </source>
</evidence>
<dbReference type="GO" id="GO:0004497">
    <property type="term" value="F:monooxygenase activity"/>
    <property type="evidence" value="ECO:0000318"/>
    <property type="project" value="GO_Central"/>
</dbReference>